<sequence>MISSLCQQHLSSEISDSNDLMGLSILPHFCTSENTDSEGSIMSSPIAINISHIKDAHQRNASSCNLLDYEDHILQRGRTLRCVEEIGVSKAEHERQLSLIAILITTLRRSLLSCKTSEEKASMDISWPTNLRHVTHVTFDRFNGFLGLPVEFEVEIPRRVPSASASVFGVSPESMQCSFDVKGNSVPTILLLMQERLYSQGGLQTEGIFRIDAENSHEEHVRGQLNKGIVPNDIDLHCLAGLIKAWFRELPQGVLDSFTPEQVMQCHTETECVELAKLLPPTQAALLDWGLNLMADVAQDQAYNKMDARNIAMVFAPNMTQMADPLTALMHAVQVMNLLKTLILRTLKDRQEAVLDPGPASSLSETHDEDNGHCGAIIRGGVEIDNLEDLKGNYEDQIMCSLGHSKLVLVNGVTLINRIDQQSERIEAW</sequence>
<gene>
    <name evidence="1" type="ORF">O6H91_02G081600</name>
</gene>
<proteinExistence type="predicted"/>
<evidence type="ECO:0000313" key="1">
    <source>
        <dbReference type="EMBL" id="KAJ7565929.1"/>
    </source>
</evidence>
<evidence type="ECO:0000313" key="2">
    <source>
        <dbReference type="Proteomes" id="UP001162992"/>
    </source>
</evidence>
<protein>
    <submittedName>
        <fullName evidence="1">Uncharacterized protein</fullName>
    </submittedName>
</protein>
<name>A0ACC2EHK8_DIPCM</name>
<comment type="caution">
    <text evidence="1">The sequence shown here is derived from an EMBL/GenBank/DDBJ whole genome shotgun (WGS) entry which is preliminary data.</text>
</comment>
<keyword evidence="2" id="KW-1185">Reference proteome</keyword>
<accession>A0ACC2EHK8</accession>
<dbReference type="Proteomes" id="UP001162992">
    <property type="component" value="Chromosome 2"/>
</dbReference>
<organism evidence="1 2">
    <name type="scientific">Diphasiastrum complanatum</name>
    <name type="common">Issler's clubmoss</name>
    <name type="synonym">Lycopodium complanatum</name>
    <dbReference type="NCBI Taxonomy" id="34168"/>
    <lineage>
        <taxon>Eukaryota</taxon>
        <taxon>Viridiplantae</taxon>
        <taxon>Streptophyta</taxon>
        <taxon>Embryophyta</taxon>
        <taxon>Tracheophyta</taxon>
        <taxon>Lycopodiopsida</taxon>
        <taxon>Lycopodiales</taxon>
        <taxon>Lycopodiaceae</taxon>
        <taxon>Lycopodioideae</taxon>
        <taxon>Diphasiastrum</taxon>
    </lineage>
</organism>
<dbReference type="EMBL" id="CM055093">
    <property type="protein sequence ID" value="KAJ7565929.1"/>
    <property type="molecule type" value="Genomic_DNA"/>
</dbReference>
<reference evidence="2" key="1">
    <citation type="journal article" date="2024" name="Proc. Natl. Acad. Sci. U.S.A.">
        <title>Extraordinary preservation of gene collinearity over three hundred million years revealed in homosporous lycophytes.</title>
        <authorList>
            <person name="Li C."/>
            <person name="Wickell D."/>
            <person name="Kuo L.Y."/>
            <person name="Chen X."/>
            <person name="Nie B."/>
            <person name="Liao X."/>
            <person name="Peng D."/>
            <person name="Ji J."/>
            <person name="Jenkins J."/>
            <person name="Williams M."/>
            <person name="Shu S."/>
            <person name="Plott C."/>
            <person name="Barry K."/>
            <person name="Rajasekar S."/>
            <person name="Grimwood J."/>
            <person name="Han X."/>
            <person name="Sun S."/>
            <person name="Hou Z."/>
            <person name="He W."/>
            <person name="Dai G."/>
            <person name="Sun C."/>
            <person name="Schmutz J."/>
            <person name="Leebens-Mack J.H."/>
            <person name="Li F.W."/>
            <person name="Wang L."/>
        </authorList>
    </citation>
    <scope>NUCLEOTIDE SEQUENCE [LARGE SCALE GENOMIC DNA]</scope>
    <source>
        <strain evidence="2">cv. PW_Plant_1</strain>
    </source>
</reference>